<dbReference type="Proteomes" id="UP000092445">
    <property type="component" value="Unassembled WGS sequence"/>
</dbReference>
<accession>A0A1A9ZRJ5</accession>
<evidence type="ECO:0000256" key="1">
    <source>
        <dbReference type="SAM" id="Phobius"/>
    </source>
</evidence>
<sequence length="325" mass="37113">MRWCEAAAAAAAGAGAARAAVLNENQHQHRTIETENLPGCIISNQQQTNRIIFAHHHHYRHHHHHHHRHPRYHTYQHHHHHSSIRIGIIERNSYLLWKQHLKAPFICISMEMEMRSKRCLSCDNNINQNNLIVRVSKCCQEMQLTYRHPVKGCQSLLSENVCCHDVVLCKPQSSYEVNIRLRDSLNLSSQSSAKTLCSSCTQFSPQLSQSFGQHIISRVGENLTILILTHAIEVDRHRILLYVVSLPSLVCSLVLAACAGLQLRISVPLSASDFILPKCYLKKTDLDSRDMIIRRRVKREVIRSQWNDNCRICSSAIAPTGCLIN</sequence>
<evidence type="ECO:0000313" key="3">
    <source>
        <dbReference type="Proteomes" id="UP000092445"/>
    </source>
</evidence>
<keyword evidence="1" id="KW-0812">Transmembrane</keyword>
<keyword evidence="3" id="KW-1185">Reference proteome</keyword>
<organism evidence="2 3">
    <name type="scientific">Glossina pallidipes</name>
    <name type="common">Tsetse fly</name>
    <dbReference type="NCBI Taxonomy" id="7398"/>
    <lineage>
        <taxon>Eukaryota</taxon>
        <taxon>Metazoa</taxon>
        <taxon>Ecdysozoa</taxon>
        <taxon>Arthropoda</taxon>
        <taxon>Hexapoda</taxon>
        <taxon>Insecta</taxon>
        <taxon>Pterygota</taxon>
        <taxon>Neoptera</taxon>
        <taxon>Endopterygota</taxon>
        <taxon>Diptera</taxon>
        <taxon>Brachycera</taxon>
        <taxon>Muscomorpha</taxon>
        <taxon>Hippoboscoidea</taxon>
        <taxon>Glossinidae</taxon>
        <taxon>Glossina</taxon>
    </lineage>
</organism>
<dbReference type="VEuPathDB" id="VectorBase:GPAI022755"/>
<feature type="transmembrane region" description="Helical" evidence="1">
    <location>
        <begin position="239"/>
        <end position="261"/>
    </location>
</feature>
<proteinExistence type="predicted"/>
<keyword evidence="1" id="KW-0472">Membrane</keyword>
<dbReference type="AlphaFoldDB" id="A0A1A9ZRJ5"/>
<name>A0A1A9ZRJ5_GLOPL</name>
<reference evidence="2" key="2">
    <citation type="submission" date="2020-05" db="UniProtKB">
        <authorList>
            <consortium name="EnsemblMetazoa"/>
        </authorList>
    </citation>
    <scope>IDENTIFICATION</scope>
    <source>
        <strain evidence="2">IAEA</strain>
    </source>
</reference>
<protein>
    <submittedName>
        <fullName evidence="2">Uncharacterized protein</fullName>
    </submittedName>
</protein>
<reference evidence="3" key="1">
    <citation type="submission" date="2014-03" db="EMBL/GenBank/DDBJ databases">
        <authorList>
            <person name="Aksoy S."/>
            <person name="Warren W."/>
            <person name="Wilson R.K."/>
        </authorList>
    </citation>
    <scope>NUCLEOTIDE SEQUENCE [LARGE SCALE GENOMIC DNA]</scope>
    <source>
        <strain evidence="3">IAEA</strain>
    </source>
</reference>
<keyword evidence="1" id="KW-1133">Transmembrane helix</keyword>
<evidence type="ECO:0000313" key="2">
    <source>
        <dbReference type="EnsemblMetazoa" id="GPAI022755-PA"/>
    </source>
</evidence>
<dbReference type="EnsemblMetazoa" id="GPAI022755-RA">
    <property type="protein sequence ID" value="GPAI022755-PA"/>
    <property type="gene ID" value="GPAI022755"/>
</dbReference>